<dbReference type="EMBL" id="JAKJHZ010000005">
    <property type="protein sequence ID" value="MCF6377080.1"/>
    <property type="molecule type" value="Genomic_DNA"/>
</dbReference>
<reference evidence="2 3" key="1">
    <citation type="submission" date="2022-01" db="EMBL/GenBank/DDBJ databases">
        <title>Nocardioides sp. nov., an actinomycete isolated from mining soil.</title>
        <authorList>
            <person name="Liu L."/>
        </authorList>
    </citation>
    <scope>NUCLEOTIDE SEQUENCE [LARGE SCALE GENOMIC DNA]</scope>
    <source>
        <strain evidence="2 3">KLBMP 9356</strain>
    </source>
</reference>
<keyword evidence="3" id="KW-1185">Reference proteome</keyword>
<evidence type="ECO:0000313" key="2">
    <source>
        <dbReference type="EMBL" id="MCF6377080.1"/>
    </source>
</evidence>
<feature type="signal peptide" evidence="1">
    <location>
        <begin position="1"/>
        <end position="27"/>
    </location>
</feature>
<organism evidence="2 3">
    <name type="scientific">Nocardioides potassii</name>
    <dbReference type="NCBI Taxonomy" id="2911371"/>
    <lineage>
        <taxon>Bacteria</taxon>
        <taxon>Bacillati</taxon>
        <taxon>Actinomycetota</taxon>
        <taxon>Actinomycetes</taxon>
        <taxon>Propionibacteriales</taxon>
        <taxon>Nocardioidaceae</taxon>
        <taxon>Nocardioides</taxon>
    </lineage>
</organism>
<gene>
    <name evidence="2" type="ORF">L2K70_05655</name>
</gene>
<accession>A0ABS9H780</accession>
<evidence type="ECO:0008006" key="4">
    <source>
        <dbReference type="Google" id="ProtNLM"/>
    </source>
</evidence>
<feature type="chain" id="PRO_5046505398" description="Metalloprotease" evidence="1">
    <location>
        <begin position="28"/>
        <end position="369"/>
    </location>
</feature>
<proteinExistence type="predicted"/>
<keyword evidence="1" id="KW-0732">Signal</keyword>
<sequence length="369" mass="39799">MHRVIRWTAAFGAAVLVPLVPAAAATAAPGATHARTSAADRLVENPAAEAFREAVEPSECDTTLFDGFFDQEIGALAQDPEVFQFVVDHQDTLFNVPTYDALFFGTAGDPTYALETHATQISHTFRDLRRFWDIDSSDIQLLEMNGESLLSADRIARTLTTMVATDQIAPLTPEQVQQEATTVASFVQAHGDLYDNPLWTANAFAFSGEGDPDPAIAALPDKLIMGKGIVEAYDSFGLGDVGPRVIMAHEFAHHVQYELDAFDDGPADPSAATRRTELMADAMASYFGTHKKGLSLNRKRVTDALLSFYTVGDCSFDSPGHHGTPLQRQRAADWGADLAAAARPRSYVLPAAEVIAQFEKALPGIISGS</sequence>
<dbReference type="Proteomes" id="UP001201161">
    <property type="component" value="Unassembled WGS sequence"/>
</dbReference>
<comment type="caution">
    <text evidence="2">The sequence shown here is derived from an EMBL/GenBank/DDBJ whole genome shotgun (WGS) entry which is preliminary data.</text>
</comment>
<protein>
    <recommendedName>
        <fullName evidence="4">Metalloprotease</fullName>
    </recommendedName>
</protein>
<dbReference type="RefSeq" id="WP_236400223.1">
    <property type="nucleotide sequence ID" value="NZ_JAKJHZ010000005.1"/>
</dbReference>
<evidence type="ECO:0000256" key="1">
    <source>
        <dbReference type="SAM" id="SignalP"/>
    </source>
</evidence>
<name>A0ABS9H780_9ACTN</name>
<evidence type="ECO:0000313" key="3">
    <source>
        <dbReference type="Proteomes" id="UP001201161"/>
    </source>
</evidence>